<evidence type="ECO:0000256" key="3">
    <source>
        <dbReference type="ARBA" id="ARBA00022679"/>
    </source>
</evidence>
<dbReference type="NCBIfam" id="NF033455">
    <property type="entry name" value="BREX_6_MTaseX"/>
    <property type="match status" value="1"/>
</dbReference>
<organism evidence="8 9">
    <name type="scientific">Polyangium sorediatum</name>
    <dbReference type="NCBI Taxonomy" id="889274"/>
    <lineage>
        <taxon>Bacteria</taxon>
        <taxon>Pseudomonadati</taxon>
        <taxon>Myxococcota</taxon>
        <taxon>Polyangia</taxon>
        <taxon>Polyangiales</taxon>
        <taxon>Polyangiaceae</taxon>
        <taxon>Polyangium</taxon>
    </lineage>
</organism>
<reference evidence="8 9" key="1">
    <citation type="submission" date="2023-04" db="EMBL/GenBank/DDBJ databases">
        <title>The genome sequence of Polyangium sorediatum DSM14670.</title>
        <authorList>
            <person name="Zhang X."/>
        </authorList>
    </citation>
    <scope>NUCLEOTIDE SEQUENCE [LARGE SCALE GENOMIC DNA]</scope>
    <source>
        <strain evidence="8 9">DSM 14670</strain>
    </source>
</reference>
<keyword evidence="2 8" id="KW-0489">Methyltransferase</keyword>
<comment type="caution">
    <text evidence="8">The sequence shown here is derived from an EMBL/GenBank/DDBJ whole genome shotgun (WGS) entry which is preliminary data.</text>
</comment>
<evidence type="ECO:0000259" key="7">
    <source>
        <dbReference type="Pfam" id="PF07669"/>
    </source>
</evidence>
<accession>A0ABT6P3W3</accession>
<comment type="catalytic activity">
    <reaction evidence="5">
        <text>a 2'-deoxyadenosine in DNA + S-adenosyl-L-methionine = an N(6)-methyl-2'-deoxyadenosine in DNA + S-adenosyl-L-homocysteine + H(+)</text>
        <dbReference type="Rhea" id="RHEA:15197"/>
        <dbReference type="Rhea" id="RHEA-COMP:12418"/>
        <dbReference type="Rhea" id="RHEA-COMP:12419"/>
        <dbReference type="ChEBI" id="CHEBI:15378"/>
        <dbReference type="ChEBI" id="CHEBI:57856"/>
        <dbReference type="ChEBI" id="CHEBI:59789"/>
        <dbReference type="ChEBI" id="CHEBI:90615"/>
        <dbReference type="ChEBI" id="CHEBI:90616"/>
        <dbReference type="EC" id="2.1.1.72"/>
    </reaction>
</comment>
<dbReference type="EMBL" id="JARZHI010000049">
    <property type="protein sequence ID" value="MDI1434930.1"/>
    <property type="molecule type" value="Genomic_DNA"/>
</dbReference>
<dbReference type="Pfam" id="PF07669">
    <property type="entry name" value="Eco57I"/>
    <property type="match status" value="1"/>
</dbReference>
<dbReference type="RefSeq" id="WP_136971446.1">
    <property type="nucleotide sequence ID" value="NZ_JARZHI010000049.1"/>
</dbReference>
<evidence type="ECO:0000256" key="4">
    <source>
        <dbReference type="ARBA" id="ARBA00022691"/>
    </source>
</evidence>
<dbReference type="InterPro" id="IPR050953">
    <property type="entry name" value="N4_N6_ade-DNA_methylase"/>
</dbReference>
<evidence type="ECO:0000256" key="1">
    <source>
        <dbReference type="ARBA" id="ARBA00011900"/>
    </source>
</evidence>
<evidence type="ECO:0000256" key="6">
    <source>
        <dbReference type="SAM" id="MobiDB-lite"/>
    </source>
</evidence>
<keyword evidence="9" id="KW-1185">Reference proteome</keyword>
<dbReference type="GO" id="GO:0009007">
    <property type="term" value="F:site-specific DNA-methyltransferase (adenine-specific) activity"/>
    <property type="evidence" value="ECO:0007669"/>
    <property type="project" value="UniProtKB-EC"/>
</dbReference>
<name>A0ABT6P3W3_9BACT</name>
<evidence type="ECO:0000256" key="5">
    <source>
        <dbReference type="ARBA" id="ARBA00047942"/>
    </source>
</evidence>
<evidence type="ECO:0000313" key="8">
    <source>
        <dbReference type="EMBL" id="MDI1434930.1"/>
    </source>
</evidence>
<dbReference type="InterPro" id="IPR029063">
    <property type="entry name" value="SAM-dependent_MTases_sf"/>
</dbReference>
<proteinExistence type="predicted"/>
<evidence type="ECO:0000256" key="2">
    <source>
        <dbReference type="ARBA" id="ARBA00022603"/>
    </source>
</evidence>
<feature type="region of interest" description="Disordered" evidence="6">
    <location>
        <begin position="928"/>
        <end position="955"/>
    </location>
</feature>
<dbReference type="SUPFAM" id="SSF53335">
    <property type="entry name" value="S-adenosyl-L-methionine-dependent methyltransferases"/>
    <property type="match status" value="1"/>
</dbReference>
<feature type="compositionally biased region" description="Acidic residues" evidence="6">
    <location>
        <begin position="1318"/>
        <end position="1327"/>
    </location>
</feature>
<evidence type="ECO:0000313" key="9">
    <source>
        <dbReference type="Proteomes" id="UP001160301"/>
    </source>
</evidence>
<dbReference type="InterPro" id="IPR002052">
    <property type="entry name" value="DNA_methylase_N6_adenine_CS"/>
</dbReference>
<dbReference type="GO" id="GO:0032259">
    <property type="term" value="P:methylation"/>
    <property type="evidence" value="ECO:0007669"/>
    <property type="project" value="UniProtKB-KW"/>
</dbReference>
<dbReference type="Gene3D" id="3.40.50.150">
    <property type="entry name" value="Vaccinia Virus protein VP39"/>
    <property type="match status" value="2"/>
</dbReference>
<feature type="domain" description="Type II methyltransferase M.TaqI-like" evidence="7">
    <location>
        <begin position="377"/>
        <end position="639"/>
    </location>
</feature>
<sequence>MPTLTPEAKQLLSTTIRGLRDRLLRDIHAEADRRYRLSVSIREAGLDEAHRKRRERLERWIDERVRAARPKDKKAEGAARARVLETAVKEAAATLLNRLVLIRHLEALQLVKPAVVTGGWNSKGYREFRGFAPALTNDETEGYQAILQIVFDELSIDLPGLFGDVGLTRLFPVPAATLREVVERLDDPKLASAWTDDTTLGWVYQYWNDPEREALDAKINGGGKIEPHEIASKTQMFTERYMVEWLLHNSLGLTWLCICKKNGWKADAETILPVLEARRADWRAKRDAGEVALDALMPIDGELEEHWKYYVLQPIPEDAVAKAPASIRDLKLLDPACGSGHFLVIAFDLLAALYREEARHRGQTVSNREIAASILENNLFGIDIDPRAIQIAAAGLYLKARALAKDVRPKRVNLVAPVLQLGSLPKEDPALVALRRELKAEVGLPEDVTDKIVSALSGVDHLGSLLRVDEAIGKAIEAVSERDVEGGAAQGSLFGQKFPAQQVKLPLGQAKATALDKIEQFLGKHSRAEDLGLRLEAEQLAAGVRFVRMVQAGTYDVVVGNPPYQAVNRMTDAGYLAKHYPSGKADLYAAFLLRGLQLARPGGLSCMVTMRGWMFLGQFAELRKLLLRDADLRSVADIGTGAFSSRSMDDVISSAMVVFHWGRPADFSVGLQAAPLSDSTRDAGKPARRRAALLSGSGRHSFYPEMFSAVDGLPIVYWWDAAYLTRYAAAEKFGELAPARKGVCTGDDTRFTCFWWEVQPGSLARERCSDTIASGLAPWVPTIKGGKGRVWFEPLVDILRYEALGLEMRVFAQVSVGAAIRNPGYYFVPGVAFSMVGIDFRARAHRYRSVFGNKGSSVFPNDIPRALCVMNTSAARHVLQSLNPGIGFEVGDVNRLPYLHTIAADVIYRELEAAFSIHEAIREPSIEFKQPGSSPWRHAQDWAQRAVDRPESAPLPPYEPTYDEPPPEADLSFAIGVALGRFGARGEGILDKAPDSALPHGILFLSAASDKDGLAHPACAMLHEAYAQHGGAACKDYGDLADYLRRGFFLAYHKPTYENRPIYFPLSSAKKNFVAWISIHRWKDDTLQVLLADHLMPEKRRLEGELSDLLKARAEKASKGKAEKRYAEVQKQLEELSDFIEKVTLIAEKGPPPTDDKCPKREADARFVMDLDDGVMVNSSALWSLLEPQWKDPKKWWKELATAEGRKNYDWSHLAARHFPSRVEKKCHDDPSLAVAHKCFWRLHPAKAYAWELRLQDEMIRPDFTIDEPGSDEARERFLEKEKRQAQEILAAEMKRRERKREKAEEDEGSDGPLYDNVEGEEESADA</sequence>
<gene>
    <name evidence="8" type="primary">pglX</name>
    <name evidence="8" type="ORF">QHF89_35840</name>
</gene>
<feature type="compositionally biased region" description="Basic and acidic residues" evidence="6">
    <location>
        <begin position="1293"/>
        <end position="1304"/>
    </location>
</feature>
<dbReference type="Proteomes" id="UP001160301">
    <property type="component" value="Unassembled WGS sequence"/>
</dbReference>
<keyword evidence="3 8" id="KW-0808">Transferase</keyword>
<dbReference type="PANTHER" id="PTHR33841">
    <property type="entry name" value="DNA METHYLTRANSFERASE YEEA-RELATED"/>
    <property type="match status" value="1"/>
</dbReference>
<dbReference type="EC" id="2.1.1.72" evidence="1"/>
<dbReference type="InterPro" id="IPR011639">
    <property type="entry name" value="MethylTrfase_TaqI-like_dom"/>
</dbReference>
<keyword evidence="4" id="KW-0949">S-adenosyl-L-methionine</keyword>
<dbReference type="PRINTS" id="PR00507">
    <property type="entry name" value="N12N6MTFRASE"/>
</dbReference>
<protein>
    <recommendedName>
        <fullName evidence="1">site-specific DNA-methyltransferase (adenine-specific)</fullName>
        <ecNumber evidence="1">2.1.1.72</ecNumber>
    </recommendedName>
</protein>
<dbReference type="PROSITE" id="PS00092">
    <property type="entry name" value="N6_MTASE"/>
    <property type="match status" value="1"/>
</dbReference>
<dbReference type="PANTHER" id="PTHR33841:SF1">
    <property type="entry name" value="DNA METHYLTRANSFERASE A"/>
    <property type="match status" value="1"/>
</dbReference>
<feature type="region of interest" description="Disordered" evidence="6">
    <location>
        <begin position="1289"/>
        <end position="1327"/>
    </location>
</feature>